<reference evidence="2" key="1">
    <citation type="submission" date="2018-09" db="EMBL/GenBank/DDBJ databases">
        <authorList>
            <person name="Livingstone P.G."/>
            <person name="Whitworth D.E."/>
        </authorList>
    </citation>
    <scope>NUCLEOTIDE SEQUENCE [LARGE SCALE GENOMIC DNA]</scope>
    <source>
        <strain evidence="2">CA051B</strain>
    </source>
</reference>
<name>A0A3A8Q133_9BACT</name>
<dbReference type="AlphaFoldDB" id="A0A3A8Q133"/>
<dbReference type="EMBL" id="RAWB01000080">
    <property type="protein sequence ID" value="RKH62363.1"/>
    <property type="molecule type" value="Genomic_DNA"/>
</dbReference>
<dbReference type="InterPro" id="IPR045750">
    <property type="entry name" value="DUF6178"/>
</dbReference>
<keyword evidence="2" id="KW-1185">Reference proteome</keyword>
<dbReference type="Pfam" id="PF19676">
    <property type="entry name" value="DUF6178"/>
    <property type="match status" value="1"/>
</dbReference>
<accession>A0A3A8Q133</accession>
<comment type="caution">
    <text evidence="1">The sequence shown here is derived from an EMBL/GenBank/DDBJ whole genome shotgun (WGS) entry which is preliminary data.</text>
</comment>
<protein>
    <submittedName>
        <fullName evidence="1">Uncharacterized protein</fullName>
    </submittedName>
</protein>
<gene>
    <name evidence="1" type="ORF">D7V93_10240</name>
</gene>
<dbReference type="RefSeq" id="WP_120643219.1">
    <property type="nucleotide sequence ID" value="NZ_RAWB01000080.1"/>
</dbReference>
<dbReference type="Proteomes" id="UP000272888">
    <property type="component" value="Unassembled WGS sequence"/>
</dbReference>
<evidence type="ECO:0000313" key="2">
    <source>
        <dbReference type="Proteomes" id="UP000272888"/>
    </source>
</evidence>
<evidence type="ECO:0000313" key="1">
    <source>
        <dbReference type="EMBL" id="RKH62363.1"/>
    </source>
</evidence>
<organism evidence="1 2">
    <name type="scientific">Corallococcus llansteffanensis</name>
    <dbReference type="NCBI Taxonomy" id="2316731"/>
    <lineage>
        <taxon>Bacteria</taxon>
        <taxon>Pseudomonadati</taxon>
        <taxon>Myxococcota</taxon>
        <taxon>Myxococcia</taxon>
        <taxon>Myxococcales</taxon>
        <taxon>Cystobacterineae</taxon>
        <taxon>Myxococcaceae</taxon>
        <taxon>Corallococcus</taxon>
    </lineage>
</organism>
<sequence length="553" mass="60619">MSQNGKTNGGGSPLAPREVRQRLMRLSPRQRMEALLDGPDTPAMVRSLPAEDLYVTIQEIGLADTTELVQLASPAQFRTFVDLGGWAKDKLDPHAVLTWLRAARGDEPEDFLRKLHAVDLEVVETLLKEFTTVYDLEEDPDANPQGMTVETPEGRYLVEIKLEGAEMSAMRAIVNDLIAENPFESVRLFEAVRWEIPSELEETAFQFRRARLSDLGFPTLEDALALFSRVDVPPRPTSSAAPALTATGGHVDYMEAAFRDLSDTERMNAEDELREVANAVLVAELGDPGDLDAVRRVGEWVRDYLSLGLEHLTGGDPARAPDALRDTPLRRVFQVGFTLTLQLKYRADRLFKEPFVKLDDVPLVLPEEAAALEALRRKRPRRALRVPGAEAVPFRSLREVAGSEVLLARAEGQVAALGALLGGSEGPAHTVLARFGVSLDVLGVERLWAAVVAMAVLEEGVDVRPVPLGRTAELGQRLFEGSPEAPRLRPSAAERALAALTPAVPVPTQDELRRVVNVTLTRLLSELGTPWLREGRLDLIASAVLPMESAPVP</sequence>
<proteinExistence type="predicted"/>